<sequence>MTRAEGESWLATFIQDVLDRLSARGIGDTSAHLRWDRVRASSKVDEEKALCEAAGSLGLDPYQISDEIASFIEEAEGLFLDREALIEFVSGSIGTDKEKLLGWVRRMAKTAAGSYRLAELRDIVADVTTVAPTRDGEPAWALGYRRARSMRRACELEQNHRFTSFKHLAERFGAGQSYSLAPKVDGINALRRERPDGVHVHLRNHGDSAEARTSHLFAMARAIGDAACFPETKIAPINGLQHAYRQSAGRAFAAEFLAPVDEVMSMQNDKRDIFSIANEFAVSPTLIERQIENKTRISQACI</sequence>
<name>A0A178YRR5_SINSA</name>
<proteinExistence type="predicted"/>
<dbReference type="OrthoDB" id="8449527at2"/>
<reference evidence="1 2" key="1">
    <citation type="submission" date="2015-11" db="EMBL/GenBank/DDBJ databases">
        <title>Ensifer anhuiense sp. nov., an effective nitrogen fixation bacterium with Glycine soja.</title>
        <authorList>
            <person name="Yan H."/>
            <person name="Chen W."/>
        </authorList>
    </citation>
    <scope>NUCLEOTIDE SEQUENCE [LARGE SCALE GENOMIC DNA]</scope>
    <source>
        <strain evidence="1 2">LMG 7837</strain>
    </source>
</reference>
<evidence type="ECO:0000313" key="2">
    <source>
        <dbReference type="Proteomes" id="UP000078507"/>
    </source>
</evidence>
<comment type="caution">
    <text evidence="1">The sequence shown here is derived from an EMBL/GenBank/DDBJ whole genome shotgun (WGS) entry which is preliminary data.</text>
</comment>
<keyword evidence="2" id="KW-1185">Reference proteome</keyword>
<evidence type="ECO:0000313" key="1">
    <source>
        <dbReference type="EMBL" id="OAP49971.1"/>
    </source>
</evidence>
<dbReference type="STRING" id="36856.ATB98_16755"/>
<gene>
    <name evidence="1" type="ORF">ATB98_16755</name>
</gene>
<dbReference type="EMBL" id="LNQB01000048">
    <property type="protein sequence ID" value="OAP49971.1"/>
    <property type="molecule type" value="Genomic_DNA"/>
</dbReference>
<accession>A0A178YRR5</accession>
<evidence type="ECO:0008006" key="3">
    <source>
        <dbReference type="Google" id="ProtNLM"/>
    </source>
</evidence>
<dbReference type="AlphaFoldDB" id="A0A178YRR5"/>
<organism evidence="1 2">
    <name type="scientific">Sinorhizobium saheli</name>
    <dbReference type="NCBI Taxonomy" id="36856"/>
    <lineage>
        <taxon>Bacteria</taxon>
        <taxon>Pseudomonadati</taxon>
        <taxon>Pseudomonadota</taxon>
        <taxon>Alphaproteobacteria</taxon>
        <taxon>Hyphomicrobiales</taxon>
        <taxon>Rhizobiaceae</taxon>
        <taxon>Sinorhizobium/Ensifer group</taxon>
        <taxon>Sinorhizobium</taxon>
    </lineage>
</organism>
<protein>
    <recommendedName>
        <fullName evidence="3">IrrE N-terminal-like domain-containing protein</fullName>
    </recommendedName>
</protein>
<dbReference type="Proteomes" id="UP000078507">
    <property type="component" value="Unassembled WGS sequence"/>
</dbReference>
<dbReference type="RefSeq" id="WP_066868629.1">
    <property type="nucleotide sequence ID" value="NZ_LNQB01000048.1"/>
</dbReference>